<accession>A0A2R4XGN6</accession>
<name>A0A2R4XGN6_9BURK</name>
<evidence type="ECO:0000313" key="3">
    <source>
        <dbReference type="Proteomes" id="UP000244571"/>
    </source>
</evidence>
<keyword evidence="1" id="KW-0472">Membrane</keyword>
<dbReference type="Pfam" id="PF20398">
    <property type="entry name" value="DUF6691"/>
    <property type="match status" value="1"/>
</dbReference>
<keyword evidence="1" id="KW-1133">Transmembrane helix</keyword>
<dbReference type="Proteomes" id="UP000244571">
    <property type="component" value="Chromosome"/>
</dbReference>
<dbReference type="OrthoDB" id="9790409at2"/>
<feature type="transmembrane region" description="Helical" evidence="1">
    <location>
        <begin position="106"/>
        <end position="129"/>
    </location>
</feature>
<evidence type="ECO:0000313" key="2">
    <source>
        <dbReference type="EMBL" id="AWB32853.1"/>
    </source>
</evidence>
<feature type="transmembrane region" description="Helical" evidence="1">
    <location>
        <begin position="80"/>
        <end position="100"/>
    </location>
</feature>
<evidence type="ECO:0000256" key="1">
    <source>
        <dbReference type="SAM" id="Phobius"/>
    </source>
</evidence>
<dbReference type="EMBL" id="CP028901">
    <property type="protein sequence ID" value="AWB32853.1"/>
    <property type="molecule type" value="Genomic_DNA"/>
</dbReference>
<proteinExistence type="predicted"/>
<dbReference type="KEGG" id="boz:DBV39_02975"/>
<gene>
    <name evidence="2" type="ORF">DBV39_02975</name>
</gene>
<organism evidence="2 3">
    <name type="scientific">Orrella marina</name>
    <dbReference type="NCBI Taxonomy" id="2163011"/>
    <lineage>
        <taxon>Bacteria</taxon>
        <taxon>Pseudomonadati</taxon>
        <taxon>Pseudomonadota</taxon>
        <taxon>Betaproteobacteria</taxon>
        <taxon>Burkholderiales</taxon>
        <taxon>Alcaligenaceae</taxon>
        <taxon>Orrella</taxon>
    </lineage>
</organism>
<dbReference type="RefSeq" id="WP_108620294.1">
    <property type="nucleotide sequence ID" value="NZ_CP028901.1"/>
</dbReference>
<keyword evidence="1" id="KW-0812">Transmembrane</keyword>
<feature type="transmembrane region" description="Helical" evidence="1">
    <location>
        <begin position="41"/>
        <end position="60"/>
    </location>
</feature>
<reference evidence="2 3" key="1">
    <citation type="submission" date="2018-04" db="EMBL/GenBank/DDBJ databases">
        <title>Bordetella sp. HZ20 isolated from seawater.</title>
        <authorList>
            <person name="Sun C."/>
        </authorList>
    </citation>
    <scope>NUCLEOTIDE SEQUENCE [LARGE SCALE GENOMIC DNA]</scope>
    <source>
        <strain evidence="2 3">HZ20</strain>
    </source>
</reference>
<dbReference type="AlphaFoldDB" id="A0A2R4XGN6"/>
<dbReference type="InterPro" id="IPR046513">
    <property type="entry name" value="DUF6691"/>
</dbReference>
<keyword evidence="3" id="KW-1185">Reference proteome</keyword>
<sequence length="143" mass="15200">MRTLLVFVSGLVFGIGLIISGMSNPAKVINFLNIAGDWDPSLGFVMLGAIPVAFVGFHWIQSRGETIYHEKLQLPTSRDINSSLVAGGFIFGAGWAIAGFCPGPALVALGAGYEKAAVFVLAMIAGMLIHDHPYKALTQRRPA</sequence>
<protein>
    <submittedName>
        <fullName evidence="2">Uncharacterized protein</fullName>
    </submittedName>
</protein>